<accession>A0A919DM40</accession>
<reference evidence="1" key="2">
    <citation type="submission" date="2020-09" db="EMBL/GenBank/DDBJ databases">
        <authorList>
            <person name="Sun Q."/>
            <person name="Ohkuma M."/>
        </authorList>
    </citation>
    <scope>NUCLEOTIDE SEQUENCE</scope>
    <source>
        <strain evidence="1">JCM 4784</strain>
    </source>
</reference>
<dbReference type="Proteomes" id="UP000608024">
    <property type="component" value="Unassembled WGS sequence"/>
</dbReference>
<sequence length="127" mass="13978">MSHAYADCFDPTGARYGIPAYPYRLAPPGLATRRQLRARGLRPGGQPIAAQVMRANRRAGGHQVAYLYRIDLAKPVRPMTSRKWGALALAMLARRTCPRCRQDVGYCIPRSYGICGACITATEQRAA</sequence>
<comment type="caution">
    <text evidence="1">The sequence shown here is derived from an EMBL/GenBank/DDBJ whole genome shotgun (WGS) entry which is preliminary data.</text>
</comment>
<gene>
    <name evidence="1" type="ORF">GCM10018785_33900</name>
</gene>
<organism evidence="1 2">
    <name type="scientific">Streptomyces longispororuber</name>
    <dbReference type="NCBI Taxonomy" id="68230"/>
    <lineage>
        <taxon>Bacteria</taxon>
        <taxon>Bacillati</taxon>
        <taxon>Actinomycetota</taxon>
        <taxon>Actinomycetes</taxon>
        <taxon>Kitasatosporales</taxon>
        <taxon>Streptomycetaceae</taxon>
        <taxon>Streptomyces</taxon>
    </lineage>
</organism>
<protein>
    <submittedName>
        <fullName evidence="1">Uncharacterized protein</fullName>
    </submittedName>
</protein>
<dbReference type="AlphaFoldDB" id="A0A919DM40"/>
<dbReference type="EMBL" id="BNBT01000045">
    <property type="protein sequence ID" value="GHE62091.1"/>
    <property type="molecule type" value="Genomic_DNA"/>
</dbReference>
<evidence type="ECO:0000313" key="1">
    <source>
        <dbReference type="EMBL" id="GHE62091.1"/>
    </source>
</evidence>
<evidence type="ECO:0000313" key="2">
    <source>
        <dbReference type="Proteomes" id="UP000608024"/>
    </source>
</evidence>
<dbReference type="InterPro" id="IPR048142">
    <property type="entry name" value="QRL_CxxC_CxxC"/>
</dbReference>
<dbReference type="NCBIfam" id="NF041638">
    <property type="entry name" value="QRL_CxxC_CxxC"/>
    <property type="match status" value="1"/>
</dbReference>
<name>A0A919DM40_9ACTN</name>
<dbReference type="RefSeq" id="WP_190136783.1">
    <property type="nucleotide sequence ID" value="NZ_BNBT01000045.1"/>
</dbReference>
<proteinExistence type="predicted"/>
<keyword evidence="2" id="KW-1185">Reference proteome</keyword>
<reference evidence="1" key="1">
    <citation type="journal article" date="2014" name="Int. J. Syst. Evol. Microbiol.">
        <title>Complete genome sequence of Corynebacterium casei LMG S-19264T (=DSM 44701T), isolated from a smear-ripened cheese.</title>
        <authorList>
            <consortium name="US DOE Joint Genome Institute (JGI-PGF)"/>
            <person name="Walter F."/>
            <person name="Albersmeier A."/>
            <person name="Kalinowski J."/>
            <person name="Ruckert C."/>
        </authorList>
    </citation>
    <scope>NUCLEOTIDE SEQUENCE</scope>
    <source>
        <strain evidence="1">JCM 4784</strain>
    </source>
</reference>